<name>A0ABU1VI98_9BURK</name>
<dbReference type="RefSeq" id="WP_204734548.1">
    <property type="nucleotide sequence ID" value="NZ_JAVDWE010000021.1"/>
</dbReference>
<feature type="chain" id="PRO_5046670740" description="Lipoprotein" evidence="1">
    <location>
        <begin position="18"/>
        <end position="146"/>
    </location>
</feature>
<gene>
    <name evidence="2" type="ORF">J2X09_004988</name>
</gene>
<evidence type="ECO:0000313" key="3">
    <source>
        <dbReference type="Proteomes" id="UP001265550"/>
    </source>
</evidence>
<organism evidence="2 3">
    <name type="scientific">Hydrogenophaga laconesensis</name>
    <dbReference type="NCBI Taxonomy" id="1805971"/>
    <lineage>
        <taxon>Bacteria</taxon>
        <taxon>Pseudomonadati</taxon>
        <taxon>Pseudomonadota</taxon>
        <taxon>Betaproteobacteria</taxon>
        <taxon>Burkholderiales</taxon>
        <taxon>Comamonadaceae</taxon>
        <taxon>Hydrogenophaga</taxon>
    </lineage>
</organism>
<dbReference type="Proteomes" id="UP001265550">
    <property type="component" value="Unassembled WGS sequence"/>
</dbReference>
<sequence length="146" mass="15101">MNLLSKIAMALIPCLMAACGGGGSNPDTEPQNTSADPVDKYVGQWVRNCEVMFSPAVNASYPDGLSELEDLTIGKINASEYGTTSIETKYPGTTCTGEAISQATTLGAAQILGTKTVAFGVVDKVTIVRNGVALKLISQVADEGLA</sequence>
<keyword evidence="1" id="KW-0732">Signal</keyword>
<evidence type="ECO:0000313" key="2">
    <source>
        <dbReference type="EMBL" id="MDR7097214.1"/>
    </source>
</evidence>
<feature type="signal peptide" evidence="1">
    <location>
        <begin position="1"/>
        <end position="17"/>
    </location>
</feature>
<dbReference type="PROSITE" id="PS51257">
    <property type="entry name" value="PROKAR_LIPOPROTEIN"/>
    <property type="match status" value="1"/>
</dbReference>
<keyword evidence="3" id="KW-1185">Reference proteome</keyword>
<evidence type="ECO:0000256" key="1">
    <source>
        <dbReference type="SAM" id="SignalP"/>
    </source>
</evidence>
<comment type="caution">
    <text evidence="2">The sequence shown here is derived from an EMBL/GenBank/DDBJ whole genome shotgun (WGS) entry which is preliminary data.</text>
</comment>
<evidence type="ECO:0008006" key="4">
    <source>
        <dbReference type="Google" id="ProtNLM"/>
    </source>
</evidence>
<accession>A0ABU1VI98</accession>
<reference evidence="2 3" key="1">
    <citation type="submission" date="2023-07" db="EMBL/GenBank/DDBJ databases">
        <title>Sorghum-associated microbial communities from plants grown in Nebraska, USA.</title>
        <authorList>
            <person name="Schachtman D."/>
        </authorList>
    </citation>
    <scope>NUCLEOTIDE SEQUENCE [LARGE SCALE GENOMIC DNA]</scope>
    <source>
        <strain evidence="2 3">BE240</strain>
    </source>
</reference>
<protein>
    <recommendedName>
        <fullName evidence="4">Lipoprotein</fullName>
    </recommendedName>
</protein>
<dbReference type="EMBL" id="JAVDWE010000021">
    <property type="protein sequence ID" value="MDR7097214.1"/>
    <property type="molecule type" value="Genomic_DNA"/>
</dbReference>
<proteinExistence type="predicted"/>